<feature type="compositionally biased region" description="Polar residues" evidence="1">
    <location>
        <begin position="56"/>
        <end position="72"/>
    </location>
</feature>
<accession>A0A841CWL2</accession>
<keyword evidence="3" id="KW-1185">Reference proteome</keyword>
<reference evidence="2 3" key="1">
    <citation type="submission" date="2020-08" db="EMBL/GenBank/DDBJ databases">
        <title>Genomic Encyclopedia of Type Strains, Phase III (KMG-III): the genomes of soil and plant-associated and newly described type strains.</title>
        <authorList>
            <person name="Whitman W."/>
        </authorList>
    </citation>
    <scope>NUCLEOTIDE SEQUENCE [LARGE SCALE GENOMIC DNA]</scope>
    <source>
        <strain evidence="2 3">CECT 8640</strain>
    </source>
</reference>
<proteinExistence type="predicted"/>
<protein>
    <submittedName>
        <fullName evidence="2">Uncharacterized protein</fullName>
    </submittedName>
</protein>
<dbReference type="AlphaFoldDB" id="A0A841CWL2"/>
<feature type="region of interest" description="Disordered" evidence="1">
    <location>
        <begin position="56"/>
        <end position="89"/>
    </location>
</feature>
<organism evidence="2 3">
    <name type="scientific">Saccharothrix tamanrassetensis</name>
    <dbReference type="NCBI Taxonomy" id="1051531"/>
    <lineage>
        <taxon>Bacteria</taxon>
        <taxon>Bacillati</taxon>
        <taxon>Actinomycetota</taxon>
        <taxon>Actinomycetes</taxon>
        <taxon>Pseudonocardiales</taxon>
        <taxon>Pseudonocardiaceae</taxon>
        <taxon>Saccharothrix</taxon>
    </lineage>
</organism>
<comment type="caution">
    <text evidence="2">The sequence shown here is derived from an EMBL/GenBank/DDBJ whole genome shotgun (WGS) entry which is preliminary data.</text>
</comment>
<name>A0A841CWL2_9PSEU</name>
<evidence type="ECO:0000313" key="2">
    <source>
        <dbReference type="EMBL" id="MBB5960508.1"/>
    </source>
</evidence>
<dbReference type="EMBL" id="JACHJN010000016">
    <property type="protein sequence ID" value="MBB5960508.1"/>
    <property type="molecule type" value="Genomic_DNA"/>
</dbReference>
<dbReference type="RefSeq" id="WP_376774510.1">
    <property type="nucleotide sequence ID" value="NZ_JACHJN010000016.1"/>
</dbReference>
<evidence type="ECO:0000256" key="1">
    <source>
        <dbReference type="SAM" id="MobiDB-lite"/>
    </source>
</evidence>
<sequence length="145" mass="15116">MVLDYVGADVIVTGDFRAALECDGPVVPGDGAFAACVEGLSGVHGERNIGWQGLQPASSVRATSPTVPSATRNAVGRTSAKHRPGTTSLLCAHEGGRGDDRLGYRNKGRTRDEAENSISGYIDRFYNVDVHGYATAGAPLSPGEL</sequence>
<evidence type="ECO:0000313" key="3">
    <source>
        <dbReference type="Proteomes" id="UP000547510"/>
    </source>
</evidence>
<dbReference type="Proteomes" id="UP000547510">
    <property type="component" value="Unassembled WGS sequence"/>
</dbReference>
<gene>
    <name evidence="2" type="ORF">FHS29_007132</name>
</gene>